<evidence type="ECO:0000256" key="5">
    <source>
        <dbReference type="ARBA" id="ARBA00023242"/>
    </source>
</evidence>
<dbReference type="GO" id="GO:0005634">
    <property type="term" value="C:nucleus"/>
    <property type="evidence" value="ECO:0007669"/>
    <property type="project" value="UniProtKB-SubCell"/>
</dbReference>
<evidence type="ECO:0000256" key="1">
    <source>
        <dbReference type="ARBA" id="ARBA00004123"/>
    </source>
</evidence>
<keyword evidence="3" id="KW-0677">Repeat</keyword>
<dbReference type="EMBL" id="LT853694">
    <property type="protein sequence ID" value="SMQ48828.1"/>
    <property type="molecule type" value="Genomic_DNA"/>
</dbReference>
<organism evidence="7 8">
    <name type="scientific">Zymoseptoria tritici (strain ST99CH_3D7)</name>
    <dbReference type="NCBI Taxonomy" id="1276538"/>
    <lineage>
        <taxon>Eukaryota</taxon>
        <taxon>Fungi</taxon>
        <taxon>Dikarya</taxon>
        <taxon>Ascomycota</taxon>
        <taxon>Pezizomycotina</taxon>
        <taxon>Dothideomycetes</taxon>
        <taxon>Dothideomycetidae</taxon>
        <taxon>Mycosphaerellales</taxon>
        <taxon>Mycosphaerellaceae</taxon>
        <taxon>Zymoseptoria</taxon>
    </lineage>
</organism>
<dbReference type="PANTHER" id="PTHR15263">
    <property type="entry name" value="I-KAPPA-B-LIKE PROTEIN IKBL"/>
    <property type="match status" value="1"/>
</dbReference>
<feature type="compositionally biased region" description="Basic and acidic residues" evidence="6">
    <location>
        <begin position="246"/>
        <end position="318"/>
    </location>
</feature>
<dbReference type="InterPro" id="IPR038753">
    <property type="entry name" value="NFKBIL1"/>
</dbReference>
<dbReference type="Proteomes" id="UP000215127">
    <property type="component" value="Chromosome 3"/>
</dbReference>
<name>A0A1X7RN63_ZYMT9</name>
<evidence type="ECO:0000256" key="3">
    <source>
        <dbReference type="ARBA" id="ARBA00022737"/>
    </source>
</evidence>
<evidence type="ECO:0000256" key="2">
    <source>
        <dbReference type="ARBA" id="ARBA00022553"/>
    </source>
</evidence>
<reference evidence="7 8" key="1">
    <citation type="submission" date="2016-06" db="EMBL/GenBank/DDBJ databases">
        <authorList>
            <person name="Kjaerup R.B."/>
            <person name="Dalgaard T.S."/>
            <person name="Juul-Madsen H.R."/>
        </authorList>
    </citation>
    <scope>NUCLEOTIDE SEQUENCE [LARGE SCALE GENOMIC DNA]</scope>
</reference>
<comment type="subcellular location">
    <subcellularLocation>
        <location evidence="1">Nucleus</location>
    </subcellularLocation>
</comment>
<keyword evidence="8" id="KW-1185">Reference proteome</keyword>
<dbReference type="STRING" id="1276538.A0A1X7RN63"/>
<gene>
    <name evidence="7" type="ORF">ZT3D7_G3978</name>
</gene>
<evidence type="ECO:0000313" key="8">
    <source>
        <dbReference type="Proteomes" id="UP000215127"/>
    </source>
</evidence>
<feature type="region of interest" description="Disordered" evidence="6">
    <location>
        <begin position="129"/>
        <end position="163"/>
    </location>
</feature>
<proteinExistence type="predicted"/>
<evidence type="ECO:0000313" key="7">
    <source>
        <dbReference type="EMBL" id="SMQ48828.1"/>
    </source>
</evidence>
<evidence type="ECO:0000256" key="6">
    <source>
        <dbReference type="SAM" id="MobiDB-lite"/>
    </source>
</evidence>
<dbReference type="AlphaFoldDB" id="A0A1X7RN63"/>
<protein>
    <submittedName>
        <fullName evidence="7">Uncharacterized protein</fullName>
    </submittedName>
</protein>
<evidence type="ECO:0000256" key="4">
    <source>
        <dbReference type="ARBA" id="ARBA00023043"/>
    </source>
</evidence>
<feature type="region of interest" description="Disordered" evidence="6">
    <location>
        <begin position="246"/>
        <end position="334"/>
    </location>
</feature>
<keyword evidence="2" id="KW-0597">Phosphoprotein</keyword>
<accession>A0A1X7RN63</accession>
<sequence length="453" mass="52220">MAAAMSWSGEKVLGIINPATDTFTCVGYAPSKNRRCQNAIAVANRHEVQKRIRALPKHFGNSVGLRHELSVIASKALCKHDHQEQTGDMAEQWSDVIARTLQRQKGGLNGALQQGEETVFLQQPDKKLINTRNPDIPSLMKSEPRERTWTTNKSQRNVKQKNEGTMATARFKREQEAAQKVRREARYQALKRTEDQAFKRLKEASSRADEARKRADDVNRRLCEVGERADDANMRLRVVCERLDEVNSRAEQEKAEKRDQVLHREAEEARREARSAKPETPEEDRREAEQRKAERREAGQQIEEHREAEQQEEPRELEEAAATDRTPTEPEGESICNDAWAISWTRYERAWSKLSRVNNTTLDEPIRSIPWPVKGGTLKEVTEANVQEFFYHAPKNITDWSGSFLQMLRLQLKRWHPDRVARALPLAQRSDDVVAKMDLVVAFIEEMVKDEEE</sequence>
<dbReference type="GO" id="GO:0043124">
    <property type="term" value="P:negative regulation of canonical NF-kappaB signal transduction"/>
    <property type="evidence" value="ECO:0007669"/>
    <property type="project" value="InterPro"/>
</dbReference>
<dbReference type="PANTHER" id="PTHR15263:SF1">
    <property type="entry name" value="NF-KAPPA-B INHIBITOR-LIKE PROTEIN 1"/>
    <property type="match status" value="1"/>
</dbReference>
<keyword evidence="4" id="KW-0040">ANK repeat</keyword>
<keyword evidence="5" id="KW-0539">Nucleus</keyword>